<dbReference type="HOGENOM" id="CLU_1970543_0_0_1"/>
<feature type="transmembrane region" description="Helical" evidence="1">
    <location>
        <begin position="88"/>
        <end position="108"/>
    </location>
</feature>
<evidence type="ECO:0000313" key="3">
    <source>
        <dbReference type="Proteomes" id="UP000003163"/>
    </source>
</evidence>
<dbReference type="EMBL" id="AFBI03000092">
    <property type="protein sequence ID" value="EJW02063.1"/>
    <property type="molecule type" value="Genomic_DNA"/>
</dbReference>
<sequence>MISMVNYNHCMYRNKQFYVLRCLYTASFNFLFTLWECRKIRLACLSNLVGLCVDIDLLGVPLLYFYSFFRGFRKQYSLKILCSFKHDLLFYLFILILIILNISLFVVVDRRVSYYNIEFCVVIAFYI</sequence>
<name>J8ZQW4_EDHAE</name>
<dbReference type="AlphaFoldDB" id="J8ZQW4"/>
<reference evidence="3" key="2">
    <citation type="submission" date="2015-07" db="EMBL/GenBank/DDBJ databases">
        <title>Contrasting host-pathogen interactions and genome evolution in two generalist and specialist microsporidian pathogens of mosquitoes.</title>
        <authorList>
            <consortium name="The Broad Institute Genomics Platform"/>
            <consortium name="The Broad Institute Genome Sequencing Center for Infectious Disease"/>
            <person name="Cuomo C.A."/>
            <person name="Sanscrainte N.D."/>
            <person name="Goldberg J.M."/>
            <person name="Heiman D."/>
            <person name="Young S."/>
            <person name="Zeng Q."/>
            <person name="Becnel J.J."/>
            <person name="Birren B.W."/>
        </authorList>
    </citation>
    <scope>NUCLEOTIDE SEQUENCE [LARGE SCALE GENOMIC DNA]</scope>
    <source>
        <strain evidence="3">USNM 41457</strain>
    </source>
</reference>
<organism evidence="2 3">
    <name type="scientific">Edhazardia aedis (strain USNM 41457)</name>
    <name type="common">Microsporidian parasite</name>
    <dbReference type="NCBI Taxonomy" id="1003232"/>
    <lineage>
        <taxon>Eukaryota</taxon>
        <taxon>Fungi</taxon>
        <taxon>Fungi incertae sedis</taxon>
        <taxon>Microsporidia</taxon>
        <taxon>Edhazardia</taxon>
    </lineage>
</organism>
<keyword evidence="3" id="KW-1185">Reference proteome</keyword>
<keyword evidence="1" id="KW-0472">Membrane</keyword>
<dbReference type="Proteomes" id="UP000003163">
    <property type="component" value="Unassembled WGS sequence"/>
</dbReference>
<dbReference type="VEuPathDB" id="MicrosporidiaDB:EDEG_03487"/>
<accession>J8ZQW4</accession>
<evidence type="ECO:0000313" key="2">
    <source>
        <dbReference type="EMBL" id="EJW02063.1"/>
    </source>
</evidence>
<feature type="transmembrane region" description="Helical" evidence="1">
    <location>
        <begin position="17"/>
        <end position="35"/>
    </location>
</feature>
<proteinExistence type="predicted"/>
<gene>
    <name evidence="2" type="ORF">EDEG_03487</name>
</gene>
<keyword evidence="1" id="KW-1133">Transmembrane helix</keyword>
<comment type="caution">
    <text evidence="2">The sequence shown here is derived from an EMBL/GenBank/DDBJ whole genome shotgun (WGS) entry which is preliminary data.</text>
</comment>
<dbReference type="InParanoid" id="J8ZQW4"/>
<keyword evidence="1" id="KW-0812">Transmembrane</keyword>
<feature type="transmembrane region" description="Helical" evidence="1">
    <location>
        <begin position="47"/>
        <end position="68"/>
    </location>
</feature>
<protein>
    <submittedName>
        <fullName evidence="2">Uncharacterized protein</fullName>
    </submittedName>
</protein>
<evidence type="ECO:0000256" key="1">
    <source>
        <dbReference type="SAM" id="Phobius"/>
    </source>
</evidence>
<reference evidence="2 3" key="1">
    <citation type="submission" date="2011-08" db="EMBL/GenBank/DDBJ databases">
        <authorList>
            <person name="Liu Z.J."/>
            <person name="Shi F.L."/>
            <person name="Lu J.Q."/>
            <person name="Li M."/>
            <person name="Wang Z.L."/>
        </authorList>
    </citation>
    <scope>NUCLEOTIDE SEQUENCE [LARGE SCALE GENOMIC DNA]</scope>
    <source>
        <strain evidence="2 3">USNM 41457</strain>
    </source>
</reference>